<evidence type="ECO:0000313" key="2">
    <source>
        <dbReference type="EMBL" id="SEJ43179.1"/>
    </source>
</evidence>
<dbReference type="EMBL" id="FNXY01000007">
    <property type="protein sequence ID" value="SEJ43179.1"/>
    <property type="molecule type" value="Genomic_DNA"/>
</dbReference>
<dbReference type="Pfam" id="PF02738">
    <property type="entry name" value="MoCoBD_1"/>
    <property type="match status" value="1"/>
</dbReference>
<keyword evidence="3" id="KW-1185">Reference proteome</keyword>
<proteinExistence type="predicted"/>
<dbReference type="SMART" id="SM01008">
    <property type="entry name" value="Ald_Xan_dh_C"/>
    <property type="match status" value="1"/>
</dbReference>
<dbReference type="PANTHER" id="PTHR47495:SF1">
    <property type="entry name" value="BLL3820 PROTEIN"/>
    <property type="match status" value="1"/>
</dbReference>
<gene>
    <name evidence="2" type="ORF">SAMN04487995_4692</name>
</gene>
<feature type="domain" description="Aldehyde oxidase/xanthine dehydrogenase a/b hammerhead" evidence="1">
    <location>
        <begin position="218"/>
        <end position="292"/>
    </location>
</feature>
<dbReference type="InterPro" id="IPR052516">
    <property type="entry name" value="N-heterocyclic_Hydroxylase"/>
</dbReference>
<dbReference type="InterPro" id="IPR046867">
    <property type="entry name" value="AldOxase/xan_DH_MoCoBD2"/>
</dbReference>
<dbReference type="PANTHER" id="PTHR47495">
    <property type="entry name" value="ALDEHYDE DEHYDROGENASE"/>
    <property type="match status" value="1"/>
</dbReference>
<dbReference type="InterPro" id="IPR012368">
    <property type="entry name" value="OxRdtase_Mopterin-bd_su_IorB"/>
</dbReference>
<dbReference type="AlphaFoldDB" id="A0A1H6YPH0"/>
<organism evidence="2 3">
    <name type="scientific">Dyadobacter koreensis</name>
    <dbReference type="NCBI Taxonomy" id="408657"/>
    <lineage>
        <taxon>Bacteria</taxon>
        <taxon>Pseudomonadati</taxon>
        <taxon>Bacteroidota</taxon>
        <taxon>Cytophagia</taxon>
        <taxon>Cytophagales</taxon>
        <taxon>Spirosomataceae</taxon>
        <taxon>Dyadobacter</taxon>
    </lineage>
</organism>
<dbReference type="Proteomes" id="UP000199532">
    <property type="component" value="Unassembled WGS sequence"/>
</dbReference>
<dbReference type="Pfam" id="PF20256">
    <property type="entry name" value="MoCoBD_2"/>
    <property type="match status" value="2"/>
</dbReference>
<dbReference type="GO" id="GO:0016491">
    <property type="term" value="F:oxidoreductase activity"/>
    <property type="evidence" value="ECO:0007669"/>
    <property type="project" value="InterPro"/>
</dbReference>
<accession>A0A1H6YPH0</accession>
<protein>
    <submittedName>
        <fullName evidence="2">CO or xanthine dehydrogenase, Mo-binding subunit</fullName>
    </submittedName>
</protein>
<dbReference type="SUPFAM" id="SSF56003">
    <property type="entry name" value="Molybdenum cofactor-binding domain"/>
    <property type="match status" value="2"/>
</dbReference>
<evidence type="ECO:0000313" key="3">
    <source>
        <dbReference type="Proteomes" id="UP000199532"/>
    </source>
</evidence>
<dbReference type="InterPro" id="IPR000674">
    <property type="entry name" value="Ald_Oxase/Xan_DH_a/b"/>
</dbReference>
<dbReference type="Gene3D" id="3.90.1170.50">
    <property type="entry name" value="Aldehyde oxidase/xanthine dehydrogenase, a/b hammerhead"/>
    <property type="match status" value="1"/>
</dbReference>
<reference evidence="2 3" key="1">
    <citation type="submission" date="2016-10" db="EMBL/GenBank/DDBJ databases">
        <authorList>
            <person name="de Groot N.N."/>
        </authorList>
    </citation>
    <scope>NUCLEOTIDE SEQUENCE [LARGE SCALE GENOMIC DNA]</scope>
    <source>
        <strain evidence="2 3">DSM 19938</strain>
    </source>
</reference>
<dbReference type="STRING" id="408657.SAMN04487995_4692"/>
<evidence type="ECO:0000259" key="1">
    <source>
        <dbReference type="SMART" id="SM01008"/>
    </source>
</evidence>
<dbReference type="InterPro" id="IPR037165">
    <property type="entry name" value="AldOxase/xan_DH_Mopterin-bd_sf"/>
</dbReference>
<dbReference type="PIRSF" id="PIRSF036389">
    <property type="entry name" value="IOR_B"/>
    <property type="match status" value="1"/>
</dbReference>
<dbReference type="Gene3D" id="3.30.365.10">
    <property type="entry name" value="Aldehyde oxidase/xanthine dehydrogenase, molybdopterin binding domain"/>
    <property type="match status" value="4"/>
</dbReference>
<sequence length="745" mass="82599">MQLKKSITDMENHNNFKVSRRNFLQKSGQLIVGFNLLNFLKLDNIKKNSSVKPDKKNIIDSWIMLDSEGLLTVLTGKMELGQGIKTALMQIAAEELDMGMDKVKIVIADTSRTQDERYTAGSASIEGSGKAIRNAAAEARKYLLTLAEKKFETTAENLFVENGKVISKINQQTVSYQELIHGKRFEIEVTGKAPVKSPKDYRLIGKPVPRKDLAFMAAAQSYYVQDLRFPDMVHARVLRPPTYSAKLLSFPKSEVLALPGVLKVVVNGSFVAAITTEEYQSIKALNRMKQLAKWESPLISPLQRDLYQDILSNTSSSETVEETGNVEQGVAADSKIHEAVYKRPYQIHGSIGPSCAIGLWEKNQLIVWSHSQGVYPLRKTLSDLLKIPEENIRTIGVPGAGCYGHNGADDVAADAALLAMQMEGKHVRVQWMREDEHTWEPFGSAMVFKLKGSLDGTGRINSWYTELWSDTHSSRPGGKAGHFIAARDLEKPFDFQTGGFSGGSHRNSVPLYNVKNRKVVLHNFKGPLRTSALRSLGAYANIFALESFVDELAEKAGKDPVQFRLEHLTDERAKEVITTLVNKAGWRKNKKKNFGEGMAFAQYKNAASYFAVKAEVIIDPVKKTFKVTKLTGSIDAGQTINSDGIINQTSGGMIQAASWTLLEQVLYNEKGVQSKTWENYPILRFEEVPDTEVILIDRPEKPPLGAGEAAQGPTAAAIANAIFHATGSRIREIPLTPDKINWDKV</sequence>
<name>A0A1H6YPH0_9BACT</name>
<dbReference type="InterPro" id="IPR008274">
    <property type="entry name" value="AldOxase/xan_DH_MoCoBD1"/>
</dbReference>